<dbReference type="Pfam" id="PF05899">
    <property type="entry name" value="Cupin_3"/>
    <property type="match status" value="1"/>
</dbReference>
<comment type="caution">
    <text evidence="2">The sequence shown here is derived from an EMBL/GenBank/DDBJ whole genome shotgun (WGS) entry which is preliminary data.</text>
</comment>
<dbReference type="InterPro" id="IPR014710">
    <property type="entry name" value="RmlC-like_jellyroll"/>
</dbReference>
<accession>A0A7W9ZGI9</accession>
<dbReference type="Proteomes" id="UP000544872">
    <property type="component" value="Unassembled WGS sequence"/>
</dbReference>
<protein>
    <recommendedName>
        <fullName evidence="1">(S)-ureidoglycine aminohydrolase cupin domain-containing protein</fullName>
    </recommendedName>
</protein>
<dbReference type="SUPFAM" id="SSF51182">
    <property type="entry name" value="RmlC-like cupins"/>
    <property type="match status" value="1"/>
</dbReference>
<evidence type="ECO:0000313" key="2">
    <source>
        <dbReference type="EMBL" id="MBB6210815.1"/>
    </source>
</evidence>
<proteinExistence type="predicted"/>
<dbReference type="InterPro" id="IPR008579">
    <property type="entry name" value="UGlyAH_Cupin_dom"/>
</dbReference>
<reference evidence="2 3" key="1">
    <citation type="submission" date="2020-08" db="EMBL/GenBank/DDBJ databases">
        <title>Genomic Encyclopedia of Type Strains, Phase IV (KMG-IV): sequencing the most valuable type-strain genomes for metagenomic binning, comparative biology and taxonomic classification.</title>
        <authorList>
            <person name="Goeker M."/>
        </authorList>
    </citation>
    <scope>NUCLEOTIDE SEQUENCE [LARGE SCALE GENOMIC DNA]</scope>
    <source>
        <strain evidence="2 3">DSM 11590</strain>
    </source>
</reference>
<dbReference type="Gene3D" id="2.60.120.10">
    <property type="entry name" value="Jelly Rolls"/>
    <property type="match status" value="1"/>
</dbReference>
<feature type="domain" description="(S)-ureidoglycine aminohydrolase cupin" evidence="1">
    <location>
        <begin position="44"/>
        <end position="116"/>
    </location>
</feature>
<evidence type="ECO:0000313" key="3">
    <source>
        <dbReference type="Proteomes" id="UP000544872"/>
    </source>
</evidence>
<dbReference type="RefSeq" id="WP_184263633.1">
    <property type="nucleotide sequence ID" value="NZ_JACIIX010000007.1"/>
</dbReference>
<organism evidence="2 3">
    <name type="scientific">Novispirillum itersonii</name>
    <name type="common">Aquaspirillum itersonii</name>
    <dbReference type="NCBI Taxonomy" id="189"/>
    <lineage>
        <taxon>Bacteria</taxon>
        <taxon>Pseudomonadati</taxon>
        <taxon>Pseudomonadota</taxon>
        <taxon>Alphaproteobacteria</taxon>
        <taxon>Rhodospirillales</taxon>
        <taxon>Novispirillaceae</taxon>
        <taxon>Novispirillum</taxon>
    </lineage>
</organism>
<dbReference type="EMBL" id="JACIIX010000007">
    <property type="protein sequence ID" value="MBB6210815.1"/>
    <property type="molecule type" value="Genomic_DNA"/>
</dbReference>
<evidence type="ECO:0000259" key="1">
    <source>
        <dbReference type="Pfam" id="PF05899"/>
    </source>
</evidence>
<keyword evidence="3" id="KW-1185">Reference proteome</keyword>
<name>A0A7W9ZGI9_NOVIT</name>
<dbReference type="InterPro" id="IPR011051">
    <property type="entry name" value="RmlC_Cupin_sf"/>
</dbReference>
<sequence>MSTADTMPFAVTRTPEQADTFVAAPEKRLSGSGEQTVWNAFSDPSGQFHVGHWQGACGRLKVNYTEQEFCVLLSGTVRLEQEETGTTATFTAGDAFVIPAGFRGVWETVEPCLKLYAIFEAASA</sequence>
<dbReference type="AlphaFoldDB" id="A0A7W9ZGI9"/>
<dbReference type="PANTHER" id="PTHR40943">
    <property type="entry name" value="CYTOPLASMIC PROTEIN-RELATED"/>
    <property type="match status" value="1"/>
</dbReference>
<dbReference type="PANTHER" id="PTHR40943:SF2">
    <property type="entry name" value="(S)-UREIDOGLYCINE AMINOHYDROLASE CUPIN DOMAIN-CONTAINING PROTEIN"/>
    <property type="match status" value="1"/>
</dbReference>
<gene>
    <name evidence="2" type="ORF">FHS48_002240</name>
</gene>